<dbReference type="OrthoDB" id="694301at2759"/>
<keyword evidence="3" id="KW-1185">Reference proteome</keyword>
<sequence length="147" mass="16941">MAYRLKLSPLAMIHPVFHISQLRKAIGDYTANPELPATLTEDLEVVMEPLELMGVHQKEDEIKEVLIQWKNLPDYEATWEPYERMKQQFPDFHLKHKMTLWEDGIVTPVHIEPAQPAKGPAQFHYRRWNSAAPLSGSAKQDGARPSM</sequence>
<organism evidence="2 3">
    <name type="scientific">Dendrobium nobile</name>
    <name type="common">Orchid</name>
    <dbReference type="NCBI Taxonomy" id="94219"/>
    <lineage>
        <taxon>Eukaryota</taxon>
        <taxon>Viridiplantae</taxon>
        <taxon>Streptophyta</taxon>
        <taxon>Embryophyta</taxon>
        <taxon>Tracheophyta</taxon>
        <taxon>Spermatophyta</taxon>
        <taxon>Magnoliopsida</taxon>
        <taxon>Liliopsida</taxon>
        <taxon>Asparagales</taxon>
        <taxon>Orchidaceae</taxon>
        <taxon>Epidendroideae</taxon>
        <taxon>Malaxideae</taxon>
        <taxon>Dendrobiinae</taxon>
        <taxon>Dendrobium</taxon>
    </lineage>
</organism>
<reference evidence="2" key="1">
    <citation type="journal article" date="2022" name="Front. Genet.">
        <title>Chromosome-Scale Assembly of the Dendrobium nobile Genome Provides Insights Into the Molecular Mechanism of the Biosynthesis of the Medicinal Active Ingredient of Dendrobium.</title>
        <authorList>
            <person name="Xu Q."/>
            <person name="Niu S.-C."/>
            <person name="Li K.-L."/>
            <person name="Zheng P.-J."/>
            <person name="Zhang X.-J."/>
            <person name="Jia Y."/>
            <person name="Liu Y."/>
            <person name="Niu Y.-X."/>
            <person name="Yu L.-H."/>
            <person name="Chen D.-F."/>
            <person name="Zhang G.-Q."/>
        </authorList>
    </citation>
    <scope>NUCLEOTIDE SEQUENCE</scope>
    <source>
        <tissue evidence="2">Leaf</tissue>
    </source>
</reference>
<gene>
    <name evidence="2" type="ORF">KFK09_019668</name>
</gene>
<accession>A0A8T3AXB8</accession>
<dbReference type="InterPro" id="IPR023780">
    <property type="entry name" value="Chromo_domain"/>
</dbReference>
<dbReference type="InterPro" id="IPR016197">
    <property type="entry name" value="Chromo-like_dom_sf"/>
</dbReference>
<dbReference type="Proteomes" id="UP000829196">
    <property type="component" value="Unassembled WGS sequence"/>
</dbReference>
<evidence type="ECO:0000313" key="3">
    <source>
        <dbReference type="Proteomes" id="UP000829196"/>
    </source>
</evidence>
<feature type="domain" description="Chromo" evidence="1">
    <location>
        <begin position="46"/>
        <end position="97"/>
    </location>
</feature>
<proteinExistence type="predicted"/>
<dbReference type="SUPFAM" id="SSF54160">
    <property type="entry name" value="Chromo domain-like"/>
    <property type="match status" value="1"/>
</dbReference>
<evidence type="ECO:0000313" key="2">
    <source>
        <dbReference type="EMBL" id="KAI0498775.1"/>
    </source>
</evidence>
<dbReference type="Pfam" id="PF00385">
    <property type="entry name" value="Chromo"/>
    <property type="match status" value="1"/>
</dbReference>
<protein>
    <recommendedName>
        <fullName evidence="1">Chromo domain-containing protein</fullName>
    </recommendedName>
</protein>
<dbReference type="InterPro" id="IPR000953">
    <property type="entry name" value="Chromo/chromo_shadow_dom"/>
</dbReference>
<dbReference type="Gene3D" id="2.40.50.40">
    <property type="match status" value="1"/>
</dbReference>
<name>A0A8T3AXB8_DENNO</name>
<dbReference type="SMART" id="SM00298">
    <property type="entry name" value="CHROMO"/>
    <property type="match status" value="1"/>
</dbReference>
<evidence type="ECO:0000259" key="1">
    <source>
        <dbReference type="SMART" id="SM00298"/>
    </source>
</evidence>
<dbReference type="AlphaFoldDB" id="A0A8T3AXB8"/>
<dbReference type="EMBL" id="JAGYWB010000014">
    <property type="protein sequence ID" value="KAI0498775.1"/>
    <property type="molecule type" value="Genomic_DNA"/>
</dbReference>
<comment type="caution">
    <text evidence="2">The sequence shown here is derived from an EMBL/GenBank/DDBJ whole genome shotgun (WGS) entry which is preliminary data.</text>
</comment>